<gene>
    <name evidence="7" type="ORF">OG579_12500</name>
</gene>
<keyword evidence="1" id="KW-0678">Repressor</keyword>
<feature type="domain" description="HTH tetR-type" evidence="6">
    <location>
        <begin position="8"/>
        <end position="68"/>
    </location>
</feature>
<evidence type="ECO:0000256" key="4">
    <source>
        <dbReference type="ARBA" id="ARBA00023163"/>
    </source>
</evidence>
<evidence type="ECO:0000313" key="7">
    <source>
        <dbReference type="EMBL" id="WUM18565.1"/>
    </source>
</evidence>
<dbReference type="PROSITE" id="PS50977">
    <property type="entry name" value="HTH_TETR_2"/>
    <property type="match status" value="1"/>
</dbReference>
<evidence type="ECO:0000256" key="2">
    <source>
        <dbReference type="ARBA" id="ARBA00023015"/>
    </source>
</evidence>
<keyword evidence="4" id="KW-0804">Transcription</keyword>
<dbReference type="InterPro" id="IPR009057">
    <property type="entry name" value="Homeodomain-like_sf"/>
</dbReference>
<keyword evidence="2" id="KW-0805">Transcription regulation</keyword>
<accession>A0AAU4JXL0</accession>
<dbReference type="SUPFAM" id="SSF46689">
    <property type="entry name" value="Homeodomain-like"/>
    <property type="match status" value="1"/>
</dbReference>
<dbReference type="InterPro" id="IPR001647">
    <property type="entry name" value="HTH_TetR"/>
</dbReference>
<dbReference type="InterPro" id="IPR039538">
    <property type="entry name" value="BetI_C"/>
</dbReference>
<sequence>MAATEHRDARRAQIVTGVRAVARAQGIGNVTVARTADAAGVSVGMVQHYYRTKEDLLIDAFRAVHESVLDRVDHQIALSERRGARIEQMLVDGLAQLLPLSPTRRDEVYLAHAFAGLSLEDATIRTHLDDARDEILRRVSAALENGQMCGEVDADLDCAAAAFTVVALVDGLAAKLLPDADTTERSWAVDALTDAVARLCPGECHHGLDD</sequence>
<keyword evidence="3 5" id="KW-0238">DNA-binding</keyword>
<dbReference type="Proteomes" id="UP001432128">
    <property type="component" value="Chromosome"/>
</dbReference>
<dbReference type="GO" id="GO:0003677">
    <property type="term" value="F:DNA binding"/>
    <property type="evidence" value="ECO:0007669"/>
    <property type="project" value="UniProtKB-UniRule"/>
</dbReference>
<feature type="DNA-binding region" description="H-T-H motif" evidence="5">
    <location>
        <begin position="31"/>
        <end position="50"/>
    </location>
</feature>
<dbReference type="SUPFAM" id="SSF48498">
    <property type="entry name" value="Tetracyclin repressor-like, C-terminal domain"/>
    <property type="match status" value="1"/>
</dbReference>
<reference evidence="7 8" key="1">
    <citation type="submission" date="2022-10" db="EMBL/GenBank/DDBJ databases">
        <title>The complete genomes of actinobacterial strains from the NBC collection.</title>
        <authorList>
            <person name="Joergensen T.S."/>
            <person name="Alvarez Arevalo M."/>
            <person name="Sterndorff E.B."/>
            <person name="Faurdal D."/>
            <person name="Vuksanovic O."/>
            <person name="Mourched A.-S."/>
            <person name="Charusanti P."/>
            <person name="Shaw S."/>
            <person name="Blin K."/>
            <person name="Weber T."/>
        </authorList>
    </citation>
    <scope>NUCLEOTIDE SEQUENCE [LARGE SCALE GENOMIC DNA]</scope>
    <source>
        <strain evidence="7 8">NBC_00319</strain>
    </source>
</reference>
<dbReference type="AlphaFoldDB" id="A0AAU4JXL0"/>
<dbReference type="PANTHER" id="PTHR47506:SF6">
    <property type="entry name" value="HTH-TYPE TRANSCRIPTIONAL REPRESSOR NEMR"/>
    <property type="match status" value="1"/>
</dbReference>
<evidence type="ECO:0000256" key="5">
    <source>
        <dbReference type="PROSITE-ProRule" id="PRU00335"/>
    </source>
</evidence>
<dbReference type="InterPro" id="IPR036271">
    <property type="entry name" value="Tet_transcr_reg_TetR-rel_C_sf"/>
</dbReference>
<evidence type="ECO:0000256" key="3">
    <source>
        <dbReference type="ARBA" id="ARBA00023125"/>
    </source>
</evidence>
<organism evidence="7 8">
    <name type="scientific">Williamsia herbipolensis</name>
    <dbReference type="NCBI Taxonomy" id="1603258"/>
    <lineage>
        <taxon>Bacteria</taxon>
        <taxon>Bacillati</taxon>
        <taxon>Actinomycetota</taxon>
        <taxon>Actinomycetes</taxon>
        <taxon>Mycobacteriales</taxon>
        <taxon>Nocardiaceae</taxon>
        <taxon>Williamsia</taxon>
    </lineage>
</organism>
<dbReference type="PANTHER" id="PTHR47506">
    <property type="entry name" value="TRANSCRIPTIONAL REGULATORY PROTEIN"/>
    <property type="match status" value="1"/>
</dbReference>
<keyword evidence="8" id="KW-1185">Reference proteome</keyword>
<evidence type="ECO:0000256" key="1">
    <source>
        <dbReference type="ARBA" id="ARBA00022491"/>
    </source>
</evidence>
<dbReference type="Gene3D" id="1.10.357.10">
    <property type="entry name" value="Tetracycline Repressor, domain 2"/>
    <property type="match status" value="1"/>
</dbReference>
<proteinExistence type="predicted"/>
<name>A0AAU4JXL0_9NOCA</name>
<dbReference type="RefSeq" id="WP_328856187.1">
    <property type="nucleotide sequence ID" value="NZ_CP108021.1"/>
</dbReference>
<dbReference type="Pfam" id="PF13977">
    <property type="entry name" value="TetR_C_6"/>
    <property type="match status" value="1"/>
</dbReference>
<dbReference type="Pfam" id="PF00440">
    <property type="entry name" value="TetR_N"/>
    <property type="match status" value="1"/>
</dbReference>
<evidence type="ECO:0000313" key="8">
    <source>
        <dbReference type="Proteomes" id="UP001432128"/>
    </source>
</evidence>
<dbReference type="EMBL" id="CP108021">
    <property type="protein sequence ID" value="WUM18565.1"/>
    <property type="molecule type" value="Genomic_DNA"/>
</dbReference>
<protein>
    <submittedName>
        <fullName evidence="7">TetR/AcrR family transcriptional regulator</fullName>
    </submittedName>
</protein>
<evidence type="ECO:0000259" key="6">
    <source>
        <dbReference type="PROSITE" id="PS50977"/>
    </source>
</evidence>
<dbReference type="KEGG" id="whr:OG579_12500"/>